<dbReference type="PANTHER" id="PTHR12714">
    <property type="entry name" value="PROTEIN-S ISOPRENYLCYSTEINE O-METHYLTRANSFERASE"/>
    <property type="match status" value="1"/>
</dbReference>
<keyword evidence="4 5" id="KW-0472">Membrane</keyword>
<accession>A0A3B1ATM3</accession>
<proteinExistence type="predicted"/>
<dbReference type="PANTHER" id="PTHR12714:SF24">
    <property type="entry name" value="SLR1182 PROTEIN"/>
    <property type="match status" value="1"/>
</dbReference>
<feature type="transmembrane region" description="Helical" evidence="5">
    <location>
        <begin position="37"/>
        <end position="58"/>
    </location>
</feature>
<name>A0A3B1ATM3_9ZZZZ</name>
<evidence type="ECO:0000256" key="3">
    <source>
        <dbReference type="ARBA" id="ARBA00022989"/>
    </source>
</evidence>
<organism evidence="6">
    <name type="scientific">hydrothermal vent metagenome</name>
    <dbReference type="NCBI Taxonomy" id="652676"/>
    <lineage>
        <taxon>unclassified sequences</taxon>
        <taxon>metagenomes</taxon>
        <taxon>ecological metagenomes</taxon>
    </lineage>
</organism>
<dbReference type="GO" id="GO:0016740">
    <property type="term" value="F:transferase activity"/>
    <property type="evidence" value="ECO:0007669"/>
    <property type="project" value="UniProtKB-ARBA"/>
</dbReference>
<dbReference type="GO" id="GO:0012505">
    <property type="term" value="C:endomembrane system"/>
    <property type="evidence" value="ECO:0007669"/>
    <property type="project" value="UniProtKB-SubCell"/>
</dbReference>
<dbReference type="InterPro" id="IPR007318">
    <property type="entry name" value="Phopholipid_MeTrfase"/>
</dbReference>
<evidence type="ECO:0000256" key="5">
    <source>
        <dbReference type="SAM" id="Phobius"/>
    </source>
</evidence>
<comment type="subcellular location">
    <subcellularLocation>
        <location evidence="1">Endomembrane system</location>
        <topology evidence="1">Multi-pass membrane protein</topology>
    </subcellularLocation>
</comment>
<evidence type="ECO:0000313" key="6">
    <source>
        <dbReference type="EMBL" id="VAX05071.1"/>
    </source>
</evidence>
<dbReference type="AlphaFoldDB" id="A0A3B1ATM3"/>
<evidence type="ECO:0000256" key="2">
    <source>
        <dbReference type="ARBA" id="ARBA00022692"/>
    </source>
</evidence>
<protein>
    <recommendedName>
        <fullName evidence="7">Isoprenylcysteine carboxylmethyltransferase family protein</fullName>
    </recommendedName>
</protein>
<feature type="transmembrane region" description="Helical" evidence="5">
    <location>
        <begin position="6"/>
        <end position="25"/>
    </location>
</feature>
<sequence>MFFRIIPVVQVIITAVLMLLIAMFVPFGQVAGVWQLPLAVVLGVAGAGLIVVCGAAFIRARTTVHPAYPEKTSALVVDGLYCISRNPMYFGFLLILLAWGVFLGSIPAFAPILLFIAYITKYQILFEERALEQTFGDSYRQYKSKVRRWI</sequence>
<dbReference type="Gene3D" id="1.20.120.1630">
    <property type="match status" value="1"/>
</dbReference>
<feature type="transmembrane region" description="Helical" evidence="5">
    <location>
        <begin position="89"/>
        <end position="119"/>
    </location>
</feature>
<dbReference type="Pfam" id="PF04191">
    <property type="entry name" value="PEMT"/>
    <property type="match status" value="1"/>
</dbReference>
<evidence type="ECO:0000256" key="1">
    <source>
        <dbReference type="ARBA" id="ARBA00004127"/>
    </source>
</evidence>
<keyword evidence="3 5" id="KW-1133">Transmembrane helix</keyword>
<evidence type="ECO:0000256" key="4">
    <source>
        <dbReference type="ARBA" id="ARBA00023136"/>
    </source>
</evidence>
<keyword evidence="2 5" id="KW-0812">Transmembrane</keyword>
<evidence type="ECO:0008006" key="7">
    <source>
        <dbReference type="Google" id="ProtNLM"/>
    </source>
</evidence>
<gene>
    <name evidence="6" type="ORF">MNBD_GAMMA20-2444</name>
</gene>
<reference evidence="6" key="1">
    <citation type="submission" date="2018-06" db="EMBL/GenBank/DDBJ databases">
        <authorList>
            <person name="Zhirakovskaya E."/>
        </authorList>
    </citation>
    <scope>NUCLEOTIDE SEQUENCE</scope>
</reference>
<dbReference type="EMBL" id="UOFU01000408">
    <property type="protein sequence ID" value="VAX05071.1"/>
    <property type="molecule type" value="Genomic_DNA"/>
</dbReference>